<reference evidence="2 4" key="1">
    <citation type="journal article" date="2014" name="BMC Genomics">
        <title>Genome sequence of Anopheles sinensis provides insight into genetics basis of mosquito competence for malaria parasites.</title>
        <authorList>
            <person name="Zhou D."/>
            <person name="Zhang D."/>
            <person name="Ding G."/>
            <person name="Shi L."/>
            <person name="Hou Q."/>
            <person name="Ye Y."/>
            <person name="Xu Y."/>
            <person name="Zhou H."/>
            <person name="Xiong C."/>
            <person name="Li S."/>
            <person name="Yu J."/>
            <person name="Hong S."/>
            <person name="Yu X."/>
            <person name="Zou P."/>
            <person name="Chen C."/>
            <person name="Chang X."/>
            <person name="Wang W."/>
            <person name="Lv Y."/>
            <person name="Sun Y."/>
            <person name="Ma L."/>
            <person name="Shen B."/>
            <person name="Zhu C."/>
        </authorList>
    </citation>
    <scope>NUCLEOTIDE SEQUENCE [LARGE SCALE GENOMIC DNA]</scope>
</reference>
<reference evidence="3" key="2">
    <citation type="submission" date="2020-05" db="UniProtKB">
        <authorList>
            <consortium name="EnsemblMetazoa"/>
        </authorList>
    </citation>
    <scope>IDENTIFICATION</scope>
</reference>
<name>A0A084VBK6_ANOSI</name>
<protein>
    <submittedName>
        <fullName evidence="2 3">Uncharacterized protein</fullName>
    </submittedName>
</protein>
<feature type="region of interest" description="Disordered" evidence="1">
    <location>
        <begin position="94"/>
        <end position="114"/>
    </location>
</feature>
<evidence type="ECO:0000313" key="2">
    <source>
        <dbReference type="EMBL" id="KFB35350.1"/>
    </source>
</evidence>
<dbReference type="AlphaFoldDB" id="A0A084VBK6"/>
<keyword evidence="4" id="KW-1185">Reference proteome</keyword>
<dbReference type="VEuPathDB" id="VectorBase:ASIC001838"/>
<dbReference type="EMBL" id="ATLV01008176">
    <property type="status" value="NOT_ANNOTATED_CDS"/>
    <property type="molecule type" value="Genomic_DNA"/>
</dbReference>
<evidence type="ECO:0000256" key="1">
    <source>
        <dbReference type="SAM" id="MobiDB-lite"/>
    </source>
</evidence>
<organism evidence="2">
    <name type="scientific">Anopheles sinensis</name>
    <name type="common">Mosquito</name>
    <dbReference type="NCBI Taxonomy" id="74873"/>
    <lineage>
        <taxon>Eukaryota</taxon>
        <taxon>Metazoa</taxon>
        <taxon>Ecdysozoa</taxon>
        <taxon>Arthropoda</taxon>
        <taxon>Hexapoda</taxon>
        <taxon>Insecta</taxon>
        <taxon>Pterygota</taxon>
        <taxon>Neoptera</taxon>
        <taxon>Endopterygota</taxon>
        <taxon>Diptera</taxon>
        <taxon>Nematocera</taxon>
        <taxon>Culicoidea</taxon>
        <taxon>Culicidae</taxon>
        <taxon>Anophelinae</taxon>
        <taxon>Anopheles</taxon>
    </lineage>
</organism>
<evidence type="ECO:0000313" key="3">
    <source>
        <dbReference type="EnsemblMetazoa" id="ASIC001838-PA"/>
    </source>
</evidence>
<sequence>MPPGKYVGAVREMEWWLAERELHSSFGMVQQQCLLPYLEELPESFIKSQSLPVKVHSVAIRGKSELALELAYRLDNDESATAFRPVGPFRPTGDHLWTPRGIKEPRKKLPSPAAENGLINLSPLLADCREQREPEAAPKRSGEGPRNGREEFFFVVAMAGMPRRCQAEARRGEGSRANRGDV</sequence>
<dbReference type="Proteomes" id="UP000030765">
    <property type="component" value="Unassembled WGS sequence"/>
</dbReference>
<evidence type="ECO:0000313" key="4">
    <source>
        <dbReference type="Proteomes" id="UP000030765"/>
    </source>
</evidence>
<accession>A0A084VBK6</accession>
<dbReference type="EMBL" id="KE524456">
    <property type="protein sequence ID" value="KFB35350.1"/>
    <property type="molecule type" value="Genomic_DNA"/>
</dbReference>
<gene>
    <name evidence="2" type="ORF">ZHAS_00001838</name>
</gene>
<proteinExistence type="predicted"/>
<dbReference type="EnsemblMetazoa" id="ASIC001838-RA">
    <property type="protein sequence ID" value="ASIC001838-PA"/>
    <property type="gene ID" value="ASIC001838"/>
</dbReference>